<evidence type="ECO:0000256" key="1">
    <source>
        <dbReference type="ARBA" id="ARBA00012528"/>
    </source>
</evidence>
<organism evidence="5 7">
    <name type="scientific">Pseudoalteromonas aurantia</name>
    <dbReference type="NCBI Taxonomy" id="43654"/>
    <lineage>
        <taxon>Bacteria</taxon>
        <taxon>Pseudomonadati</taxon>
        <taxon>Pseudomonadota</taxon>
        <taxon>Gammaproteobacteria</taxon>
        <taxon>Alteromonadales</taxon>
        <taxon>Pseudoalteromonadaceae</taxon>
        <taxon>Pseudoalteromonas</taxon>
    </lineage>
</organism>
<evidence type="ECO:0000256" key="2">
    <source>
        <dbReference type="ARBA" id="ARBA00034247"/>
    </source>
</evidence>
<dbReference type="InterPro" id="IPR050469">
    <property type="entry name" value="Diguanylate_Cyclase"/>
</dbReference>
<dbReference type="InterPro" id="IPR029787">
    <property type="entry name" value="Nucleotide_cyclase"/>
</dbReference>
<proteinExistence type="predicted"/>
<dbReference type="InterPro" id="IPR000160">
    <property type="entry name" value="GGDEF_dom"/>
</dbReference>
<keyword evidence="6" id="KW-1185">Reference proteome</keyword>
<dbReference type="GO" id="GO:0043709">
    <property type="term" value="P:cell adhesion involved in single-species biofilm formation"/>
    <property type="evidence" value="ECO:0007669"/>
    <property type="project" value="TreeGrafter"/>
</dbReference>
<dbReference type="AlphaFoldDB" id="A0A5S3VBZ8"/>
<dbReference type="PROSITE" id="PS50887">
    <property type="entry name" value="GGDEF"/>
    <property type="match status" value="1"/>
</dbReference>
<dbReference type="SUPFAM" id="SSF55073">
    <property type="entry name" value="Nucleotide cyclase"/>
    <property type="match status" value="1"/>
</dbReference>
<dbReference type="PANTHER" id="PTHR45138">
    <property type="entry name" value="REGULATORY COMPONENTS OF SENSORY TRANSDUCTION SYSTEM"/>
    <property type="match status" value="1"/>
</dbReference>
<name>A0A5S3VBZ8_9GAMM</name>
<protein>
    <recommendedName>
        <fullName evidence="1">diguanylate cyclase</fullName>
        <ecNumber evidence="1">2.7.7.65</ecNumber>
    </recommendedName>
</protein>
<gene>
    <name evidence="5" type="ORF">CWC19_05490</name>
    <name evidence="4" type="ORF">CWC20_21055</name>
</gene>
<dbReference type="PANTHER" id="PTHR45138:SF9">
    <property type="entry name" value="DIGUANYLATE CYCLASE DGCM-RELATED"/>
    <property type="match status" value="1"/>
</dbReference>
<dbReference type="GO" id="GO:1902201">
    <property type="term" value="P:negative regulation of bacterial-type flagellum-dependent cell motility"/>
    <property type="evidence" value="ECO:0007669"/>
    <property type="project" value="TreeGrafter"/>
</dbReference>
<dbReference type="EMBL" id="PNBW01000193">
    <property type="protein sequence ID" value="TMO69015.1"/>
    <property type="molecule type" value="Genomic_DNA"/>
</dbReference>
<comment type="catalytic activity">
    <reaction evidence="2">
        <text>2 GTP = 3',3'-c-di-GMP + 2 diphosphate</text>
        <dbReference type="Rhea" id="RHEA:24898"/>
        <dbReference type="ChEBI" id="CHEBI:33019"/>
        <dbReference type="ChEBI" id="CHEBI:37565"/>
        <dbReference type="ChEBI" id="CHEBI:58805"/>
        <dbReference type="EC" id="2.7.7.65"/>
    </reaction>
</comment>
<evidence type="ECO:0000313" key="7">
    <source>
        <dbReference type="Proteomes" id="UP000307217"/>
    </source>
</evidence>
<dbReference type="EC" id="2.7.7.65" evidence="1"/>
<dbReference type="Proteomes" id="UP000307217">
    <property type="component" value="Unassembled WGS sequence"/>
</dbReference>
<reference evidence="7" key="2">
    <citation type="submission" date="2019-06" db="EMBL/GenBank/DDBJ databases">
        <title>Co-occurence of chitin degradation, pigmentation and bioactivity in marine Pseudoalteromonas.</title>
        <authorList>
            <person name="Sonnenschein E.C."/>
            <person name="Bech P.K."/>
        </authorList>
    </citation>
    <scope>NUCLEOTIDE SEQUENCE [LARGE SCALE GENOMIC DNA]</scope>
    <source>
        <strain evidence="7">S3790</strain>
        <strain evidence="4">S3895</strain>
    </source>
</reference>
<dbReference type="GO" id="GO:0005886">
    <property type="term" value="C:plasma membrane"/>
    <property type="evidence" value="ECO:0007669"/>
    <property type="project" value="TreeGrafter"/>
</dbReference>
<sequence>MRFKHPFNLFLIEIDFFKLINDEHTYKVGDNCLVHIASLLTQCRDFSTGMVAPYGGEEFCILLPELTSSDVFEMALNDVKY</sequence>
<evidence type="ECO:0000313" key="4">
    <source>
        <dbReference type="EMBL" id="TMO69015.1"/>
    </source>
</evidence>
<evidence type="ECO:0000259" key="3">
    <source>
        <dbReference type="PROSITE" id="PS50887"/>
    </source>
</evidence>
<evidence type="ECO:0000313" key="5">
    <source>
        <dbReference type="EMBL" id="TMO69383.1"/>
    </source>
</evidence>
<reference evidence="5" key="3">
    <citation type="submission" date="2019-09" db="EMBL/GenBank/DDBJ databases">
        <title>Co-occurence of chitin degradation, pigmentation and bioactivity in marine Pseudoalteromonas.</title>
        <authorList>
            <person name="Sonnenschein E.C."/>
            <person name="Bech P.K."/>
        </authorList>
    </citation>
    <scope>NUCLEOTIDE SEQUENCE</scope>
    <source>
        <strain evidence="5">S3790</strain>
        <strain evidence="6">S3895</strain>
    </source>
</reference>
<accession>A0A5S3VBZ8</accession>
<reference evidence="6 7" key="1">
    <citation type="submission" date="2018-01" db="EMBL/GenBank/DDBJ databases">
        <authorList>
            <person name="Paulsen S."/>
            <person name="Gram L.K."/>
        </authorList>
    </citation>
    <scope>NUCLEOTIDE SEQUENCE [LARGE SCALE GENOMIC DNA]</scope>
    <source>
        <strain evidence="5 7">S3790</strain>
        <strain evidence="4 6">S3895</strain>
    </source>
</reference>
<dbReference type="NCBIfam" id="TIGR00254">
    <property type="entry name" value="GGDEF"/>
    <property type="match status" value="1"/>
</dbReference>
<feature type="domain" description="GGDEF" evidence="3">
    <location>
        <begin position="5"/>
        <end position="81"/>
    </location>
</feature>
<dbReference type="OrthoDB" id="73375at2"/>
<dbReference type="EMBL" id="PNBX01000017">
    <property type="protein sequence ID" value="TMO69383.1"/>
    <property type="molecule type" value="Genomic_DNA"/>
</dbReference>
<dbReference type="Proteomes" id="UP000307164">
    <property type="component" value="Unassembled WGS sequence"/>
</dbReference>
<dbReference type="Pfam" id="PF00990">
    <property type="entry name" value="GGDEF"/>
    <property type="match status" value="1"/>
</dbReference>
<dbReference type="InterPro" id="IPR043128">
    <property type="entry name" value="Rev_trsase/Diguanyl_cyclase"/>
</dbReference>
<evidence type="ECO:0000313" key="6">
    <source>
        <dbReference type="Proteomes" id="UP000307164"/>
    </source>
</evidence>
<dbReference type="Gene3D" id="3.30.70.270">
    <property type="match status" value="1"/>
</dbReference>
<comment type="caution">
    <text evidence="5">The sequence shown here is derived from an EMBL/GenBank/DDBJ whole genome shotgun (WGS) entry which is preliminary data.</text>
</comment>
<dbReference type="GO" id="GO:0052621">
    <property type="term" value="F:diguanylate cyclase activity"/>
    <property type="evidence" value="ECO:0007669"/>
    <property type="project" value="UniProtKB-EC"/>
</dbReference>